<reference evidence="4" key="3">
    <citation type="submission" date="2020-12" db="UniProtKB">
        <authorList>
            <consortium name="EnsemblPlants"/>
        </authorList>
    </citation>
    <scope>IDENTIFICATION</scope>
</reference>
<dbReference type="InterPro" id="IPR059215">
    <property type="entry name" value="BRCT2_TopBP1-like"/>
</dbReference>
<sequence length="176" mass="20061">MAGNQVDKTKDLHAKACRVLGPEYIFQCAREWFFGYEKKELEELVTSVDGTLQEQALSDVDVVVAKDVLAPKYDWACRIVGKPLLMSSWLRQCAREHRQISHDLQKVLPLAGLTICPFGIVFDNSYRIQRVALRNQAAYNGDLTKECSHLIVLLLEGRKYQVAKDMGLMVVSQNWF</sequence>
<dbReference type="Gene3D" id="3.40.50.10190">
    <property type="entry name" value="BRCT domain"/>
    <property type="match status" value="2"/>
</dbReference>
<dbReference type="PANTHER" id="PTHR13561:SF20">
    <property type="entry name" value="DNA TOPOISOMERASE 2-BINDING PROTEIN 1"/>
    <property type="match status" value="1"/>
</dbReference>
<dbReference type="Gramene" id="Pp3c19_810V3.2">
    <property type="protein sequence ID" value="Pp3c19_810V3.2"/>
    <property type="gene ID" value="Pp3c19_810"/>
</dbReference>
<accession>A0A2K1IWN9</accession>
<dbReference type="EnsemblPlants" id="Pp3c19_810V3.2">
    <property type="protein sequence ID" value="Pp3c19_810V3.2"/>
    <property type="gene ID" value="Pp3c19_810"/>
</dbReference>
<feature type="domain" description="BRCT" evidence="2">
    <location>
        <begin position="37"/>
        <end position="107"/>
    </location>
</feature>
<dbReference type="PROSITE" id="PS50172">
    <property type="entry name" value="BRCT"/>
    <property type="match status" value="2"/>
</dbReference>
<keyword evidence="1" id="KW-0677">Repeat</keyword>
<evidence type="ECO:0000313" key="3">
    <source>
        <dbReference type="EMBL" id="PNR33693.1"/>
    </source>
</evidence>
<dbReference type="SUPFAM" id="SSF52113">
    <property type="entry name" value="BRCT domain"/>
    <property type="match status" value="2"/>
</dbReference>
<dbReference type="InterPro" id="IPR036420">
    <property type="entry name" value="BRCT_dom_sf"/>
</dbReference>
<feature type="domain" description="BRCT" evidence="2">
    <location>
        <begin position="105"/>
        <end position="176"/>
    </location>
</feature>
<evidence type="ECO:0000313" key="5">
    <source>
        <dbReference type="Proteomes" id="UP000006727"/>
    </source>
</evidence>
<protein>
    <recommendedName>
        <fullName evidence="2">BRCT domain-containing protein</fullName>
    </recommendedName>
</protein>
<proteinExistence type="predicted"/>
<evidence type="ECO:0000259" key="2">
    <source>
        <dbReference type="PROSITE" id="PS50172"/>
    </source>
</evidence>
<name>A0A2K1IWN9_PHYPA</name>
<evidence type="ECO:0000313" key="4">
    <source>
        <dbReference type="EnsemblPlants" id="Pp3c19_810V3.1"/>
    </source>
</evidence>
<dbReference type="InterPro" id="IPR001357">
    <property type="entry name" value="BRCT_dom"/>
</dbReference>
<dbReference type="EMBL" id="ABEU02000019">
    <property type="protein sequence ID" value="PNR33693.1"/>
    <property type="molecule type" value="Genomic_DNA"/>
</dbReference>
<dbReference type="STRING" id="3218.A0A2K1IWN9"/>
<dbReference type="AlphaFoldDB" id="A0A2K1IWN9"/>
<dbReference type="CDD" id="cd17731">
    <property type="entry name" value="BRCT_TopBP1_rpt2_like"/>
    <property type="match status" value="1"/>
</dbReference>
<dbReference type="InParanoid" id="A0A2K1IWN9"/>
<dbReference type="Pfam" id="PF12738">
    <property type="entry name" value="PTCB-BRCT"/>
    <property type="match status" value="1"/>
</dbReference>
<keyword evidence="5" id="KW-1185">Reference proteome</keyword>
<organism evidence="3">
    <name type="scientific">Physcomitrium patens</name>
    <name type="common">Spreading-leaved earth moss</name>
    <name type="synonym">Physcomitrella patens</name>
    <dbReference type="NCBI Taxonomy" id="3218"/>
    <lineage>
        <taxon>Eukaryota</taxon>
        <taxon>Viridiplantae</taxon>
        <taxon>Streptophyta</taxon>
        <taxon>Embryophyta</taxon>
        <taxon>Bryophyta</taxon>
        <taxon>Bryophytina</taxon>
        <taxon>Bryopsida</taxon>
        <taxon>Funariidae</taxon>
        <taxon>Funariales</taxon>
        <taxon>Funariaceae</taxon>
        <taxon>Physcomitrium</taxon>
    </lineage>
</organism>
<dbReference type="PaxDb" id="3218-PP1S208_91V6.1"/>
<reference evidence="3 5" key="1">
    <citation type="journal article" date="2008" name="Science">
        <title>The Physcomitrella genome reveals evolutionary insights into the conquest of land by plants.</title>
        <authorList>
            <person name="Rensing S."/>
            <person name="Lang D."/>
            <person name="Zimmer A."/>
            <person name="Terry A."/>
            <person name="Salamov A."/>
            <person name="Shapiro H."/>
            <person name="Nishiyama T."/>
            <person name="Perroud P.-F."/>
            <person name="Lindquist E."/>
            <person name="Kamisugi Y."/>
            <person name="Tanahashi T."/>
            <person name="Sakakibara K."/>
            <person name="Fujita T."/>
            <person name="Oishi K."/>
            <person name="Shin-I T."/>
            <person name="Kuroki Y."/>
            <person name="Toyoda A."/>
            <person name="Suzuki Y."/>
            <person name="Hashimoto A."/>
            <person name="Yamaguchi K."/>
            <person name="Sugano A."/>
            <person name="Kohara Y."/>
            <person name="Fujiyama A."/>
            <person name="Anterola A."/>
            <person name="Aoki S."/>
            <person name="Ashton N."/>
            <person name="Barbazuk W.B."/>
            <person name="Barker E."/>
            <person name="Bennetzen J."/>
            <person name="Bezanilla M."/>
            <person name="Blankenship R."/>
            <person name="Cho S.H."/>
            <person name="Dutcher S."/>
            <person name="Estelle M."/>
            <person name="Fawcett J.A."/>
            <person name="Gundlach H."/>
            <person name="Hanada K."/>
            <person name="Heyl A."/>
            <person name="Hicks K.A."/>
            <person name="Hugh J."/>
            <person name="Lohr M."/>
            <person name="Mayer K."/>
            <person name="Melkozernov A."/>
            <person name="Murata T."/>
            <person name="Nelson D."/>
            <person name="Pils B."/>
            <person name="Prigge M."/>
            <person name="Reiss B."/>
            <person name="Renner T."/>
            <person name="Rombauts S."/>
            <person name="Rushton P."/>
            <person name="Sanderfoot A."/>
            <person name="Schween G."/>
            <person name="Shiu S.-H."/>
            <person name="Stueber K."/>
            <person name="Theodoulou F.L."/>
            <person name="Tu H."/>
            <person name="Van de Peer Y."/>
            <person name="Verrier P.J."/>
            <person name="Waters E."/>
            <person name="Wood A."/>
            <person name="Yang L."/>
            <person name="Cove D."/>
            <person name="Cuming A."/>
            <person name="Hasebe M."/>
            <person name="Lucas S."/>
            <person name="Mishler D.B."/>
            <person name="Reski R."/>
            <person name="Grigoriev I."/>
            <person name="Quatrano R.S."/>
            <person name="Boore J.L."/>
        </authorList>
    </citation>
    <scope>NUCLEOTIDE SEQUENCE [LARGE SCALE GENOMIC DNA]</scope>
    <source>
        <strain evidence="4 5">cv. Gransden 2004</strain>
    </source>
</reference>
<dbReference type="EnsemblPlants" id="Pp3c19_810V3.1">
    <property type="protein sequence ID" value="Pp3c19_810V3.1"/>
    <property type="gene ID" value="Pp3c19_810"/>
</dbReference>
<evidence type="ECO:0000256" key="1">
    <source>
        <dbReference type="ARBA" id="ARBA00022737"/>
    </source>
</evidence>
<dbReference type="PANTHER" id="PTHR13561">
    <property type="entry name" value="DNA REPLICATION REGULATOR DPB11-RELATED"/>
    <property type="match status" value="1"/>
</dbReference>
<dbReference type="Proteomes" id="UP000006727">
    <property type="component" value="Chromosome 19"/>
</dbReference>
<gene>
    <name evidence="3" type="ORF">PHYPA_023509</name>
</gene>
<dbReference type="Gramene" id="Pp3c19_810V3.1">
    <property type="protein sequence ID" value="Pp3c19_810V3.1"/>
    <property type="gene ID" value="Pp3c19_810"/>
</dbReference>
<reference evidence="3 5" key="2">
    <citation type="journal article" date="2018" name="Plant J.">
        <title>The Physcomitrella patens chromosome-scale assembly reveals moss genome structure and evolution.</title>
        <authorList>
            <person name="Lang D."/>
            <person name="Ullrich K.K."/>
            <person name="Murat F."/>
            <person name="Fuchs J."/>
            <person name="Jenkins J."/>
            <person name="Haas F.B."/>
            <person name="Piednoel M."/>
            <person name="Gundlach H."/>
            <person name="Van Bel M."/>
            <person name="Meyberg R."/>
            <person name="Vives C."/>
            <person name="Morata J."/>
            <person name="Symeonidi A."/>
            <person name="Hiss M."/>
            <person name="Muchero W."/>
            <person name="Kamisugi Y."/>
            <person name="Saleh O."/>
            <person name="Blanc G."/>
            <person name="Decker E.L."/>
            <person name="van Gessel N."/>
            <person name="Grimwood J."/>
            <person name="Hayes R.D."/>
            <person name="Graham S.W."/>
            <person name="Gunter L.E."/>
            <person name="McDaniel S.F."/>
            <person name="Hoernstein S.N.W."/>
            <person name="Larsson A."/>
            <person name="Li F.W."/>
            <person name="Perroud P.F."/>
            <person name="Phillips J."/>
            <person name="Ranjan P."/>
            <person name="Rokshar D.S."/>
            <person name="Rothfels C.J."/>
            <person name="Schneider L."/>
            <person name="Shu S."/>
            <person name="Stevenson D.W."/>
            <person name="Thummler F."/>
            <person name="Tillich M."/>
            <person name="Villarreal Aguilar J.C."/>
            <person name="Widiez T."/>
            <person name="Wong G.K."/>
            <person name="Wymore A."/>
            <person name="Zhang Y."/>
            <person name="Zimmer A.D."/>
            <person name="Quatrano R.S."/>
            <person name="Mayer K.F.X."/>
            <person name="Goodstein D."/>
            <person name="Casacuberta J.M."/>
            <person name="Vandepoele K."/>
            <person name="Reski R."/>
            <person name="Cuming A.C."/>
            <person name="Tuskan G.A."/>
            <person name="Maumus F."/>
            <person name="Salse J."/>
            <person name="Schmutz J."/>
            <person name="Rensing S.A."/>
        </authorList>
    </citation>
    <scope>NUCLEOTIDE SEQUENCE [LARGE SCALE GENOMIC DNA]</scope>
    <source>
        <strain evidence="4 5">cv. Gransden 2004</strain>
    </source>
</reference>